<organism evidence="13 14">
    <name type="scientific">Campylobacter novaezeelandiae</name>
    <dbReference type="NCBI Taxonomy" id="2267891"/>
    <lineage>
        <taxon>Bacteria</taxon>
        <taxon>Pseudomonadati</taxon>
        <taxon>Campylobacterota</taxon>
        <taxon>Epsilonproteobacteria</taxon>
        <taxon>Campylobacterales</taxon>
        <taxon>Campylobacteraceae</taxon>
        <taxon>Campylobacter</taxon>
    </lineage>
</organism>
<feature type="domain" description="Ribosomal RNA small subunit methyltransferase E methyltransferase" evidence="11">
    <location>
        <begin position="74"/>
        <end position="214"/>
    </location>
</feature>
<dbReference type="GO" id="GO:0070475">
    <property type="term" value="P:rRNA base methylation"/>
    <property type="evidence" value="ECO:0007669"/>
    <property type="project" value="TreeGrafter"/>
</dbReference>
<dbReference type="GO" id="GO:0070042">
    <property type="term" value="F:rRNA (uridine-N3-)-methyltransferase activity"/>
    <property type="evidence" value="ECO:0007669"/>
    <property type="project" value="TreeGrafter"/>
</dbReference>
<dbReference type="InterPro" id="IPR046886">
    <property type="entry name" value="RsmE_MTase_dom"/>
</dbReference>
<name>A0A4Q9JWM6_9BACT</name>
<dbReference type="RefSeq" id="WP_131186399.1">
    <property type="nucleotide sequence ID" value="NZ_QPGR01000001.1"/>
</dbReference>
<accession>A0A4Q9JWM6</accession>
<comment type="function">
    <text evidence="8 10">Specifically methylates the N3 position of the uracil ring of uridine 1498 (m3U1498) in 16S rRNA. Acts on the fully assembled 30S ribosomal subunit.</text>
</comment>
<comment type="subcellular location">
    <subcellularLocation>
        <location evidence="1 10">Cytoplasm</location>
    </subcellularLocation>
</comment>
<dbReference type="NCBIfam" id="TIGR00046">
    <property type="entry name" value="RsmE family RNA methyltransferase"/>
    <property type="match status" value="1"/>
</dbReference>
<evidence type="ECO:0000256" key="9">
    <source>
        <dbReference type="ARBA" id="ARBA00047944"/>
    </source>
</evidence>
<keyword evidence="3 10" id="KW-0963">Cytoplasm</keyword>
<dbReference type="InterPro" id="IPR006700">
    <property type="entry name" value="RsmE"/>
</dbReference>
<gene>
    <name evidence="13" type="ORF">DU473_01170</name>
</gene>
<comment type="caution">
    <text evidence="13">The sequence shown here is derived from an EMBL/GenBank/DDBJ whole genome shotgun (WGS) entry which is preliminary data.</text>
</comment>
<keyword evidence="4 10" id="KW-0698">rRNA processing</keyword>
<dbReference type="InterPro" id="IPR046887">
    <property type="entry name" value="RsmE_PUA-like"/>
</dbReference>
<reference evidence="13 14" key="1">
    <citation type="submission" date="2018-07" db="EMBL/GenBank/DDBJ databases">
        <title>Campylobacter zealandensis sp. nov., isolated from birds and water in New Zealand.</title>
        <authorList>
            <person name="Wilkinson D.A."/>
            <person name="Biggs P.J."/>
            <person name="French N.P."/>
            <person name="Midwinter A.C."/>
        </authorList>
    </citation>
    <scope>NUCLEOTIDE SEQUENCE [LARGE SCALE GENOMIC DNA]</scope>
    <source>
        <strain evidence="13 14">B423b</strain>
    </source>
</reference>
<comment type="catalytic activity">
    <reaction evidence="9 10">
        <text>uridine(1498) in 16S rRNA + S-adenosyl-L-methionine = N(3)-methyluridine(1498) in 16S rRNA + S-adenosyl-L-homocysteine + H(+)</text>
        <dbReference type="Rhea" id="RHEA:42920"/>
        <dbReference type="Rhea" id="RHEA-COMP:10283"/>
        <dbReference type="Rhea" id="RHEA-COMP:10284"/>
        <dbReference type="ChEBI" id="CHEBI:15378"/>
        <dbReference type="ChEBI" id="CHEBI:57856"/>
        <dbReference type="ChEBI" id="CHEBI:59789"/>
        <dbReference type="ChEBI" id="CHEBI:65315"/>
        <dbReference type="ChEBI" id="CHEBI:74502"/>
        <dbReference type="EC" id="2.1.1.193"/>
    </reaction>
</comment>
<dbReference type="Pfam" id="PF04452">
    <property type="entry name" value="Methyltrans_RNA"/>
    <property type="match status" value="1"/>
</dbReference>
<evidence type="ECO:0000256" key="2">
    <source>
        <dbReference type="ARBA" id="ARBA00005528"/>
    </source>
</evidence>
<evidence type="ECO:0000313" key="14">
    <source>
        <dbReference type="Proteomes" id="UP000292583"/>
    </source>
</evidence>
<evidence type="ECO:0000256" key="5">
    <source>
        <dbReference type="ARBA" id="ARBA00022603"/>
    </source>
</evidence>
<evidence type="ECO:0000259" key="12">
    <source>
        <dbReference type="Pfam" id="PF20260"/>
    </source>
</evidence>
<comment type="similarity">
    <text evidence="2 10">Belongs to the RNA methyltransferase RsmE family.</text>
</comment>
<evidence type="ECO:0000256" key="8">
    <source>
        <dbReference type="ARBA" id="ARBA00025699"/>
    </source>
</evidence>
<evidence type="ECO:0000256" key="1">
    <source>
        <dbReference type="ARBA" id="ARBA00004496"/>
    </source>
</evidence>
<keyword evidence="7 10" id="KW-0949">S-adenosyl-L-methionine</keyword>
<evidence type="ECO:0000256" key="10">
    <source>
        <dbReference type="PIRNR" id="PIRNR015601"/>
    </source>
</evidence>
<dbReference type="Gene3D" id="3.40.1280.10">
    <property type="match status" value="1"/>
</dbReference>
<dbReference type="PANTHER" id="PTHR30027">
    <property type="entry name" value="RIBOSOMAL RNA SMALL SUBUNIT METHYLTRANSFERASE E"/>
    <property type="match status" value="1"/>
</dbReference>
<dbReference type="OrthoDB" id="9815641at2"/>
<dbReference type="SUPFAM" id="SSF75217">
    <property type="entry name" value="alpha/beta knot"/>
    <property type="match status" value="1"/>
</dbReference>
<proteinExistence type="inferred from homology"/>
<evidence type="ECO:0000256" key="7">
    <source>
        <dbReference type="ARBA" id="ARBA00022691"/>
    </source>
</evidence>
<dbReference type="EC" id="2.1.1.193" evidence="10"/>
<dbReference type="AlphaFoldDB" id="A0A4Q9JWM6"/>
<sequence>MQFLFCKESGLEFLYLKDEDFLHLKVRRIKEKDVICLRNLKDDFLYFYEIVEIAKKFCTLKLIKKEEKITIKTDFALALAIIDPKILEKTLPFLNELGVDKLILVYTKYSQKNFKIDLNRCERIIIQSCEQCGRSYMMKIEIFNNIQEFLKKYENVILVDFSGEKKKFTKDNIYFIGPEGGFSEEEVRNFKNKISLSTQNILKAHTAALAISSKILL</sequence>
<evidence type="ECO:0000256" key="6">
    <source>
        <dbReference type="ARBA" id="ARBA00022679"/>
    </source>
</evidence>
<evidence type="ECO:0000313" key="13">
    <source>
        <dbReference type="EMBL" id="TBR82479.1"/>
    </source>
</evidence>
<dbReference type="Proteomes" id="UP000292583">
    <property type="component" value="Unassembled WGS sequence"/>
</dbReference>
<dbReference type="CDD" id="cd18084">
    <property type="entry name" value="RsmE-like"/>
    <property type="match status" value="1"/>
</dbReference>
<feature type="domain" description="Ribosomal RNA small subunit methyltransferase E PUA-like" evidence="12">
    <location>
        <begin position="16"/>
        <end position="62"/>
    </location>
</feature>
<evidence type="ECO:0000256" key="3">
    <source>
        <dbReference type="ARBA" id="ARBA00022490"/>
    </source>
</evidence>
<dbReference type="PIRSF" id="PIRSF015601">
    <property type="entry name" value="MTase_slr0722"/>
    <property type="match status" value="1"/>
</dbReference>
<evidence type="ECO:0000256" key="4">
    <source>
        <dbReference type="ARBA" id="ARBA00022552"/>
    </source>
</evidence>
<dbReference type="PANTHER" id="PTHR30027:SF3">
    <property type="entry name" value="16S RRNA (URACIL(1498)-N(3))-METHYLTRANSFERASE"/>
    <property type="match status" value="1"/>
</dbReference>
<keyword evidence="5 10" id="KW-0489">Methyltransferase</keyword>
<dbReference type="NCBIfam" id="NF008695">
    <property type="entry name" value="PRK11713.3-3"/>
    <property type="match status" value="1"/>
</dbReference>
<dbReference type="InterPro" id="IPR029028">
    <property type="entry name" value="Alpha/beta_knot_MTases"/>
</dbReference>
<protein>
    <recommendedName>
        <fullName evidence="10">Ribosomal RNA small subunit methyltransferase E</fullName>
        <ecNumber evidence="10">2.1.1.193</ecNumber>
    </recommendedName>
</protein>
<evidence type="ECO:0000259" key="11">
    <source>
        <dbReference type="Pfam" id="PF04452"/>
    </source>
</evidence>
<keyword evidence="14" id="KW-1185">Reference proteome</keyword>
<dbReference type="GO" id="GO:0005737">
    <property type="term" value="C:cytoplasm"/>
    <property type="evidence" value="ECO:0007669"/>
    <property type="project" value="UniProtKB-SubCell"/>
</dbReference>
<keyword evidence="6 10" id="KW-0808">Transferase</keyword>
<dbReference type="InterPro" id="IPR029026">
    <property type="entry name" value="tRNA_m1G_MTases_N"/>
</dbReference>
<dbReference type="EMBL" id="QPGR01000001">
    <property type="protein sequence ID" value="TBR82479.1"/>
    <property type="molecule type" value="Genomic_DNA"/>
</dbReference>
<dbReference type="Pfam" id="PF20260">
    <property type="entry name" value="PUA_4"/>
    <property type="match status" value="1"/>
</dbReference>